<evidence type="ECO:0000256" key="4">
    <source>
        <dbReference type="ARBA" id="ARBA00011905"/>
    </source>
</evidence>
<feature type="binding site" evidence="9">
    <location>
        <position position="45"/>
    </location>
    <ligand>
        <name>S-adenosyl-L-methionine</name>
        <dbReference type="ChEBI" id="CHEBI:59789"/>
    </ligand>
</feature>
<evidence type="ECO:0000313" key="11">
    <source>
        <dbReference type="Proteomes" id="UP001414441"/>
    </source>
</evidence>
<evidence type="ECO:0000256" key="2">
    <source>
        <dbReference type="ARBA" id="ARBA00004496"/>
    </source>
</evidence>
<keyword evidence="8 9" id="KW-0949">S-adenosyl-L-methionine</keyword>
<evidence type="ECO:0000256" key="7">
    <source>
        <dbReference type="ARBA" id="ARBA00022679"/>
    </source>
</evidence>
<keyword evidence="5 9" id="KW-0963">Cytoplasm</keyword>
<keyword evidence="7 9" id="KW-0808">Transferase</keyword>
<dbReference type="InterPro" id="IPR025835">
    <property type="entry name" value="Thiopurine_S-MeTrfase"/>
</dbReference>
<dbReference type="NCBIfam" id="NF009732">
    <property type="entry name" value="PRK13255.1"/>
    <property type="match status" value="1"/>
</dbReference>
<dbReference type="InterPro" id="IPR029063">
    <property type="entry name" value="SAM-dependent_MTases_sf"/>
</dbReference>
<dbReference type="PANTHER" id="PTHR10259">
    <property type="entry name" value="THIOPURINE S-METHYLTRANSFERASE"/>
    <property type="match status" value="1"/>
</dbReference>
<evidence type="ECO:0000256" key="3">
    <source>
        <dbReference type="ARBA" id="ARBA00008145"/>
    </source>
</evidence>
<sequence length="230" mass="25994">MNPEFWQKRWQEGRIGFNQSMVNPLLIKYFNRLNLTAGSRIFVPLCGKSIDMVWLATQGYDVVGVELVETAVQAFFTEQNIEPTVHQQADNPMMKYYQGQLSGQTITLWVADIFALTFEDIGSIDAVYDKAALIALPDDMRVRYSEQVRKLSSDTSKVNGANNEITPQLLLTLNYDQRKKNGPPFSINGEQLEQYYSAHYQISELASVPSSIGSAPDITVTEQVWLLSNK</sequence>
<dbReference type="GO" id="GO:0008119">
    <property type="term" value="F:thiopurine S-methyltransferase activity"/>
    <property type="evidence" value="ECO:0007669"/>
    <property type="project" value="UniProtKB-EC"/>
</dbReference>
<dbReference type="InterPro" id="IPR008854">
    <property type="entry name" value="TPMT"/>
</dbReference>
<keyword evidence="6 9" id="KW-0489">Methyltransferase</keyword>
<dbReference type="Pfam" id="PF05724">
    <property type="entry name" value="TPMT"/>
    <property type="match status" value="1"/>
</dbReference>
<proteinExistence type="inferred from homology"/>
<dbReference type="EMBL" id="JBDLOB010000010">
    <property type="protein sequence ID" value="MEN8626866.1"/>
    <property type="molecule type" value="Genomic_DNA"/>
</dbReference>
<dbReference type="HAMAP" id="MF_00812">
    <property type="entry name" value="Thiopur_methtran"/>
    <property type="match status" value="1"/>
</dbReference>
<evidence type="ECO:0000256" key="1">
    <source>
        <dbReference type="ARBA" id="ARBA00000903"/>
    </source>
</evidence>
<evidence type="ECO:0000256" key="9">
    <source>
        <dbReference type="HAMAP-Rule" id="MF_00812"/>
    </source>
</evidence>
<evidence type="ECO:0000256" key="8">
    <source>
        <dbReference type="ARBA" id="ARBA00022691"/>
    </source>
</evidence>
<reference evidence="10 11" key="1">
    <citation type="submission" date="2024-05" db="EMBL/GenBank/DDBJ databases">
        <title>Genome sequencing of Marine Estuary Bacteria, Pseudoalteromonas distincta strain FA, Psychrobacter proteolyticus strain EA, and Shewanella baltica strain CA.</title>
        <authorList>
            <person name="Dieffenbach S.A."/>
            <person name="Maclea K.S."/>
        </authorList>
    </citation>
    <scope>NUCLEOTIDE SEQUENCE [LARGE SCALE GENOMIC DNA]</scope>
    <source>
        <strain evidence="10 11">EA</strain>
    </source>
</reference>
<dbReference type="GO" id="GO:0032259">
    <property type="term" value="P:methylation"/>
    <property type="evidence" value="ECO:0007669"/>
    <property type="project" value="UniProtKB-KW"/>
</dbReference>
<dbReference type="InterPro" id="IPR022474">
    <property type="entry name" value="Thiopur_S-MeTfrase_Se/Te_detox"/>
</dbReference>
<comment type="caution">
    <text evidence="10">The sequence shown here is derived from an EMBL/GenBank/DDBJ whole genome shotgun (WGS) entry which is preliminary data.</text>
</comment>
<organism evidence="10 11">
    <name type="scientific">Psychrobacter proteolyticus</name>
    <dbReference type="NCBI Taxonomy" id="147825"/>
    <lineage>
        <taxon>Bacteria</taxon>
        <taxon>Pseudomonadati</taxon>
        <taxon>Pseudomonadota</taxon>
        <taxon>Gammaproteobacteria</taxon>
        <taxon>Moraxellales</taxon>
        <taxon>Moraxellaceae</taxon>
        <taxon>Psychrobacter</taxon>
    </lineage>
</organism>
<comment type="catalytic activity">
    <reaction evidence="1 9">
        <text>S-adenosyl-L-methionine + a thiopurine = S-adenosyl-L-homocysteine + a thiopurine S-methylether.</text>
        <dbReference type="EC" id="2.1.1.67"/>
    </reaction>
</comment>
<dbReference type="PANTHER" id="PTHR10259:SF11">
    <property type="entry name" value="THIOPURINE S-METHYLTRANSFERASE"/>
    <property type="match status" value="1"/>
</dbReference>
<accession>A0ABV0D870</accession>
<comment type="caution">
    <text evidence="9">Lacks conserved residue(s) required for the propagation of feature annotation.</text>
</comment>
<comment type="similarity">
    <text evidence="3 9">Belongs to the class I-like SAM-binding methyltransferase superfamily. TPMT family.</text>
</comment>
<dbReference type="Proteomes" id="UP001414441">
    <property type="component" value="Unassembled WGS sequence"/>
</dbReference>
<gene>
    <name evidence="10" type="primary">tmpT</name>
    <name evidence="9" type="synonym">tpm</name>
    <name evidence="10" type="ORF">ABFV72_12680</name>
</gene>
<dbReference type="RefSeq" id="WP_347164028.1">
    <property type="nucleotide sequence ID" value="NZ_JBDLOB010000010.1"/>
</dbReference>
<evidence type="ECO:0000313" key="10">
    <source>
        <dbReference type="EMBL" id="MEN8626866.1"/>
    </source>
</evidence>
<dbReference type="PROSITE" id="PS51585">
    <property type="entry name" value="SAM_MT_TPMT"/>
    <property type="match status" value="1"/>
</dbReference>
<dbReference type="NCBIfam" id="TIGR03840">
    <property type="entry name" value="TMPT_Se_Te"/>
    <property type="match status" value="1"/>
</dbReference>
<feature type="binding site" evidence="9">
    <location>
        <position position="66"/>
    </location>
    <ligand>
        <name>S-adenosyl-L-methionine</name>
        <dbReference type="ChEBI" id="CHEBI:59789"/>
    </ligand>
</feature>
<dbReference type="EC" id="2.1.1.67" evidence="4 9"/>
<dbReference type="SUPFAM" id="SSF53335">
    <property type="entry name" value="S-adenosyl-L-methionine-dependent methyltransferases"/>
    <property type="match status" value="1"/>
</dbReference>
<comment type="subcellular location">
    <subcellularLocation>
        <location evidence="2 9">Cytoplasm</location>
    </subcellularLocation>
</comment>
<feature type="binding site" evidence="9">
    <location>
        <position position="10"/>
    </location>
    <ligand>
        <name>S-adenosyl-L-methionine</name>
        <dbReference type="ChEBI" id="CHEBI:59789"/>
    </ligand>
</feature>
<evidence type="ECO:0000256" key="5">
    <source>
        <dbReference type="ARBA" id="ARBA00022490"/>
    </source>
</evidence>
<dbReference type="Gene3D" id="3.40.50.150">
    <property type="entry name" value="Vaccinia Virus protein VP39"/>
    <property type="match status" value="1"/>
</dbReference>
<keyword evidence="11" id="KW-1185">Reference proteome</keyword>
<name>A0ABV0D870_9GAMM</name>
<protein>
    <recommendedName>
        <fullName evidence="4 9">Thiopurine S-methyltransferase</fullName>
        <ecNumber evidence="4 9">2.1.1.67</ecNumber>
    </recommendedName>
    <alternativeName>
        <fullName evidence="9">Thiopurine methyltransferase</fullName>
    </alternativeName>
</protein>
<dbReference type="PIRSF" id="PIRSF023956">
    <property type="entry name" value="Thiopurine_S-methyltransferase"/>
    <property type="match status" value="1"/>
</dbReference>
<evidence type="ECO:0000256" key="6">
    <source>
        <dbReference type="ARBA" id="ARBA00022603"/>
    </source>
</evidence>